<dbReference type="Proteomes" id="UP000233220">
    <property type="component" value="Unplaced"/>
</dbReference>
<dbReference type="GO" id="GO:0042574">
    <property type="term" value="P:retinal metabolic process"/>
    <property type="evidence" value="ECO:0007669"/>
    <property type="project" value="Ensembl"/>
</dbReference>
<accession>A0A2K6TLX0</accession>
<dbReference type="GO" id="GO:0005777">
    <property type="term" value="C:peroxisome"/>
    <property type="evidence" value="ECO:0007669"/>
    <property type="project" value="Ensembl"/>
</dbReference>
<dbReference type="AlphaFoldDB" id="A0A2K6TLX0"/>
<dbReference type="FunFam" id="3.40.50.720:FF:000084">
    <property type="entry name" value="Short-chain dehydrogenase reductase"/>
    <property type="match status" value="1"/>
</dbReference>
<comment type="similarity">
    <text evidence="1">Belongs to the short-chain dehydrogenases/reductases (SDR) family.</text>
</comment>
<dbReference type="NCBIfam" id="NF005559">
    <property type="entry name" value="PRK07231.1"/>
    <property type="match status" value="1"/>
</dbReference>
<dbReference type="GO" id="GO:0001758">
    <property type="term" value="F:retinal dehydrogenase (NAD+) activity"/>
    <property type="evidence" value="ECO:0007669"/>
    <property type="project" value="Ensembl"/>
</dbReference>
<dbReference type="PRINTS" id="PR00080">
    <property type="entry name" value="SDRFAMILY"/>
</dbReference>
<dbReference type="STRING" id="39432.ENSSBOP00000020596"/>
<dbReference type="InterPro" id="IPR036291">
    <property type="entry name" value="NAD(P)-bd_dom_sf"/>
</dbReference>
<dbReference type="InterPro" id="IPR002347">
    <property type="entry name" value="SDR_fam"/>
</dbReference>
<dbReference type="PANTHER" id="PTHR43943">
    <property type="entry name" value="DEHYDROGENASE/REDUCTASE (SDR FAMILY) MEMBER 4"/>
    <property type="match status" value="1"/>
</dbReference>
<evidence type="ECO:0000313" key="4">
    <source>
        <dbReference type="Proteomes" id="UP000233220"/>
    </source>
</evidence>
<evidence type="ECO:0000256" key="1">
    <source>
        <dbReference type="ARBA" id="ARBA00006484"/>
    </source>
</evidence>
<reference evidence="3" key="1">
    <citation type="submission" date="2025-08" db="UniProtKB">
        <authorList>
            <consortium name="Ensembl"/>
        </authorList>
    </citation>
    <scope>IDENTIFICATION</scope>
</reference>
<evidence type="ECO:0000256" key="2">
    <source>
        <dbReference type="ARBA" id="ARBA00022857"/>
    </source>
</evidence>
<dbReference type="Ensembl" id="ENSSBOT00000037428.1">
    <property type="protein sequence ID" value="ENSSBOP00000020596.1"/>
    <property type="gene ID" value="ENSSBOG00000026873.1"/>
</dbReference>
<keyword evidence="2" id="KW-0521">NADP</keyword>
<dbReference type="PRINTS" id="PR00081">
    <property type="entry name" value="GDHRDH"/>
</dbReference>
<dbReference type="Pfam" id="PF13561">
    <property type="entry name" value="adh_short_C2"/>
    <property type="match status" value="1"/>
</dbReference>
<dbReference type="GO" id="GO:0005739">
    <property type="term" value="C:mitochondrion"/>
    <property type="evidence" value="ECO:0007669"/>
    <property type="project" value="Ensembl"/>
</dbReference>
<reference evidence="3" key="2">
    <citation type="submission" date="2025-09" db="UniProtKB">
        <authorList>
            <consortium name="Ensembl"/>
        </authorList>
    </citation>
    <scope>IDENTIFICATION</scope>
</reference>
<evidence type="ECO:0000313" key="3">
    <source>
        <dbReference type="Ensembl" id="ENSSBOP00000020596.1"/>
    </source>
</evidence>
<dbReference type="Gene3D" id="3.40.50.720">
    <property type="entry name" value="NAD(P)-binding Rossmann-like Domain"/>
    <property type="match status" value="1"/>
</dbReference>
<dbReference type="SUPFAM" id="SSF51735">
    <property type="entry name" value="NAD(P)-binding Rossmann-fold domains"/>
    <property type="match status" value="1"/>
</dbReference>
<proteinExistence type="inferred from homology"/>
<dbReference type="PANTHER" id="PTHR43943:SF8">
    <property type="entry name" value="DEHYDROGENASE_REDUCTASE SDR FAMILY MEMBER 4-RELATED"/>
    <property type="match status" value="1"/>
</dbReference>
<dbReference type="GO" id="GO:0004090">
    <property type="term" value="F:carbonyl reductase (NADPH) activity"/>
    <property type="evidence" value="ECO:0007669"/>
    <property type="project" value="TreeGrafter"/>
</dbReference>
<keyword evidence="4" id="KW-1185">Reference proteome</keyword>
<name>A0A2K6TLX0_SAIBB</name>
<organism evidence="3 4">
    <name type="scientific">Saimiri boliviensis boliviensis</name>
    <name type="common">Bolivian squirrel monkey</name>
    <dbReference type="NCBI Taxonomy" id="39432"/>
    <lineage>
        <taxon>Eukaryota</taxon>
        <taxon>Metazoa</taxon>
        <taxon>Chordata</taxon>
        <taxon>Craniata</taxon>
        <taxon>Vertebrata</taxon>
        <taxon>Euteleostomi</taxon>
        <taxon>Mammalia</taxon>
        <taxon>Eutheria</taxon>
        <taxon>Euarchontoglires</taxon>
        <taxon>Primates</taxon>
        <taxon>Haplorrhini</taxon>
        <taxon>Platyrrhini</taxon>
        <taxon>Cebidae</taxon>
        <taxon>Saimiriinae</taxon>
        <taxon>Saimiri</taxon>
    </lineage>
</organism>
<gene>
    <name evidence="3" type="primary">DHRS4</name>
</gene>
<sequence>MNAKNGHTIKPVLHRVETHGGHIEKEPEFKPGQSNFTAHAINLFRPWQSLSLSARRIGFAVARRLAQDGAHVIISSRKQQSVDQAVAKLQGEGLSVTGTVCHVGKAEDRERLVATAVKLHGGIDILFSNAAVSPSFKKLIDNTEEEWDKVLNINVKATAMMTNAVVPEMEKRGGGSVVITSTIAAFQPSSGLGSYCVSKTALLGLTKCLAIELAPKNIRVNCLAPGLIRTSFSKMLWRDEEQEEMTKKTLKIRRMGEPEECAGIVSFLCSEDASYITGETVVVGGGTPSRL</sequence>
<protein>
    <submittedName>
        <fullName evidence="3">Dehydrogenase/reductase 4</fullName>
    </submittedName>
</protein>
<dbReference type="GeneTree" id="ENSGT00940000158919"/>